<evidence type="ECO:0008006" key="10">
    <source>
        <dbReference type="Google" id="ProtNLM"/>
    </source>
</evidence>
<dbReference type="AlphaFoldDB" id="A0A3R9F171"/>
<dbReference type="Gene3D" id="3.40.50.1820">
    <property type="entry name" value="alpha/beta hydrolase"/>
    <property type="match status" value="1"/>
</dbReference>
<keyword evidence="6" id="KW-0119">Carbohydrate metabolism</keyword>
<dbReference type="EMBL" id="RSEC01000060">
    <property type="protein sequence ID" value="RSD10856.1"/>
    <property type="molecule type" value="Genomic_DNA"/>
</dbReference>
<evidence type="ECO:0000256" key="5">
    <source>
        <dbReference type="ARBA" id="ARBA00022801"/>
    </source>
</evidence>
<dbReference type="OrthoDB" id="9767239at2"/>
<dbReference type="GO" id="GO:0005576">
    <property type="term" value="C:extracellular region"/>
    <property type="evidence" value="ECO:0007669"/>
    <property type="project" value="UniProtKB-SubCell"/>
</dbReference>
<dbReference type="InterPro" id="IPR043595">
    <property type="entry name" value="FaeB/C/D"/>
</dbReference>
<evidence type="ECO:0000256" key="3">
    <source>
        <dbReference type="ARBA" id="ARBA00022651"/>
    </source>
</evidence>
<keyword evidence="2" id="KW-0964">Secreted</keyword>
<keyword evidence="4" id="KW-0732">Signal</keyword>
<dbReference type="InterPro" id="IPR029058">
    <property type="entry name" value="AB_hydrolase_fold"/>
</dbReference>
<evidence type="ECO:0000256" key="1">
    <source>
        <dbReference type="ARBA" id="ARBA00004613"/>
    </source>
</evidence>
<keyword evidence="5" id="KW-0378">Hydrolase</keyword>
<dbReference type="GO" id="GO:0045493">
    <property type="term" value="P:xylan catabolic process"/>
    <property type="evidence" value="ECO:0007669"/>
    <property type="project" value="UniProtKB-KW"/>
</dbReference>
<protein>
    <recommendedName>
        <fullName evidence="10">Polyhydroxybutyrate depolymerase</fullName>
    </recommendedName>
</protein>
<accession>A0A3R9F171</accession>
<evidence type="ECO:0000313" key="8">
    <source>
        <dbReference type="EMBL" id="RSD10856.1"/>
    </source>
</evidence>
<comment type="subcellular location">
    <subcellularLocation>
        <location evidence="1">Secreted</location>
    </subcellularLocation>
</comment>
<sequence>MNVPPGLPGTPVPLLLSLHGALQPYALHERETGWSSVAAARHFIVAYPSAAAGLVWDAGRRSGDVDYLRAVVEDVSRTWCVDPHRVHVEGFSSGANMSARLACDASAVFASVTAYAGVSPSFTGSPCEPARPISVGLFHSDADVISLPPLAVAHRDEWLRRDGCPAAPVTEPGVPVEASVYGPCRAGVQVAWRVYHGSHFWPAGGDRTDIADRMWAFFQRNPLP</sequence>
<evidence type="ECO:0000313" key="9">
    <source>
        <dbReference type="Proteomes" id="UP000267081"/>
    </source>
</evidence>
<comment type="caution">
    <text evidence="8">The sequence shown here is derived from an EMBL/GenBank/DDBJ whole genome shotgun (WGS) entry which is preliminary data.</text>
</comment>
<keyword evidence="9" id="KW-1185">Reference proteome</keyword>
<evidence type="ECO:0000256" key="6">
    <source>
        <dbReference type="ARBA" id="ARBA00023277"/>
    </source>
</evidence>
<gene>
    <name evidence="8" type="ORF">EIY87_36425</name>
</gene>
<evidence type="ECO:0000256" key="2">
    <source>
        <dbReference type="ARBA" id="ARBA00022525"/>
    </source>
</evidence>
<dbReference type="GO" id="GO:0030600">
    <property type="term" value="F:feruloyl esterase activity"/>
    <property type="evidence" value="ECO:0007669"/>
    <property type="project" value="InterPro"/>
</dbReference>
<keyword evidence="3" id="KW-0858">Xylan degradation</keyword>
<evidence type="ECO:0000256" key="7">
    <source>
        <dbReference type="ARBA" id="ARBA00023326"/>
    </source>
</evidence>
<proteinExistence type="predicted"/>
<name>A0A3R9F171_9PSEU</name>
<dbReference type="SUPFAM" id="SSF53474">
    <property type="entry name" value="alpha/beta-Hydrolases"/>
    <property type="match status" value="1"/>
</dbReference>
<evidence type="ECO:0000256" key="4">
    <source>
        <dbReference type="ARBA" id="ARBA00022729"/>
    </source>
</evidence>
<organism evidence="8 9">
    <name type="scientific">Amycolatopsis eburnea</name>
    <dbReference type="NCBI Taxonomy" id="2267691"/>
    <lineage>
        <taxon>Bacteria</taxon>
        <taxon>Bacillati</taxon>
        <taxon>Actinomycetota</taxon>
        <taxon>Actinomycetes</taxon>
        <taxon>Pseudonocardiales</taxon>
        <taxon>Pseudonocardiaceae</taxon>
        <taxon>Amycolatopsis</taxon>
    </lineage>
</organism>
<dbReference type="PANTHER" id="PTHR38050:SF2">
    <property type="entry name" value="FERULOYL ESTERASE C-RELATED"/>
    <property type="match status" value="1"/>
</dbReference>
<reference evidence="8 9" key="1">
    <citation type="submission" date="2018-12" db="EMBL/GenBank/DDBJ databases">
        <title>Amycolatopsis eburnea sp. nov. actinomycete associate with arbuscular mycorrhiza fungal spore.</title>
        <authorList>
            <person name="Lumyong S."/>
            <person name="Chaiya L."/>
        </authorList>
    </citation>
    <scope>NUCLEOTIDE SEQUENCE [LARGE SCALE GENOMIC DNA]</scope>
    <source>
        <strain evidence="8 9">GLM-1</strain>
    </source>
</reference>
<dbReference type="Proteomes" id="UP000267081">
    <property type="component" value="Unassembled WGS sequence"/>
</dbReference>
<keyword evidence="7" id="KW-0624">Polysaccharide degradation</keyword>
<dbReference type="PANTHER" id="PTHR38050">
    <property type="match status" value="1"/>
</dbReference>